<dbReference type="NCBIfam" id="TIGR00254">
    <property type="entry name" value="GGDEF"/>
    <property type="match status" value="1"/>
</dbReference>
<dbReference type="Pfam" id="PF12860">
    <property type="entry name" value="PAS_7"/>
    <property type="match status" value="1"/>
</dbReference>
<dbReference type="PANTHER" id="PTHR44757">
    <property type="entry name" value="DIGUANYLATE CYCLASE DGCP"/>
    <property type="match status" value="1"/>
</dbReference>
<gene>
    <name evidence="5" type="ORF">SAMN06265374_3456</name>
</gene>
<dbReference type="InterPro" id="IPR013767">
    <property type="entry name" value="PAS_fold"/>
</dbReference>
<dbReference type="InterPro" id="IPR001633">
    <property type="entry name" value="EAL_dom"/>
</dbReference>
<dbReference type="SMART" id="SM00086">
    <property type="entry name" value="PAC"/>
    <property type="match status" value="1"/>
</dbReference>
<dbReference type="Gene3D" id="3.30.450.20">
    <property type="entry name" value="PAS domain"/>
    <property type="match status" value="3"/>
</dbReference>
<dbReference type="Pfam" id="PF13426">
    <property type="entry name" value="PAS_9"/>
    <property type="match status" value="1"/>
</dbReference>
<feature type="domain" description="PAC" evidence="2">
    <location>
        <begin position="74"/>
        <end position="128"/>
    </location>
</feature>
<dbReference type="SMART" id="SM00052">
    <property type="entry name" value="EAL"/>
    <property type="match status" value="1"/>
</dbReference>
<accession>A0ABY1PDW4</accession>
<feature type="domain" description="PAS" evidence="1">
    <location>
        <begin position="122"/>
        <end position="198"/>
    </location>
</feature>
<dbReference type="NCBIfam" id="TIGR00229">
    <property type="entry name" value="sensory_box"/>
    <property type="match status" value="1"/>
</dbReference>
<evidence type="ECO:0000259" key="2">
    <source>
        <dbReference type="PROSITE" id="PS50113"/>
    </source>
</evidence>
<reference evidence="5 6" key="1">
    <citation type="submission" date="2017-05" db="EMBL/GenBank/DDBJ databases">
        <authorList>
            <person name="Varghese N."/>
            <person name="Submissions S."/>
        </authorList>
    </citation>
    <scope>NUCLEOTIDE SEQUENCE [LARGE SCALE GENOMIC DNA]</scope>
    <source>
        <strain evidence="5 6">DSM 15949</strain>
    </source>
</reference>
<dbReference type="InterPro" id="IPR029787">
    <property type="entry name" value="Nucleotide_cyclase"/>
</dbReference>
<dbReference type="EMBL" id="FXTT01000005">
    <property type="protein sequence ID" value="SMP32076.1"/>
    <property type="molecule type" value="Genomic_DNA"/>
</dbReference>
<feature type="domain" description="GGDEF" evidence="4">
    <location>
        <begin position="415"/>
        <end position="548"/>
    </location>
</feature>
<dbReference type="InterPro" id="IPR052155">
    <property type="entry name" value="Biofilm_reg_signaling"/>
</dbReference>
<dbReference type="SUPFAM" id="SSF55073">
    <property type="entry name" value="Nucleotide cyclase"/>
    <property type="match status" value="1"/>
</dbReference>
<dbReference type="Gene3D" id="3.20.20.450">
    <property type="entry name" value="EAL domain"/>
    <property type="match status" value="1"/>
</dbReference>
<dbReference type="Gene3D" id="3.30.70.270">
    <property type="match status" value="1"/>
</dbReference>
<dbReference type="CDD" id="cd00130">
    <property type="entry name" value="PAS"/>
    <property type="match status" value="2"/>
</dbReference>
<dbReference type="PROSITE" id="PS50883">
    <property type="entry name" value="EAL"/>
    <property type="match status" value="1"/>
</dbReference>
<dbReference type="InterPro" id="IPR000014">
    <property type="entry name" value="PAS"/>
</dbReference>
<dbReference type="PROSITE" id="PS50113">
    <property type="entry name" value="PAC"/>
    <property type="match status" value="1"/>
</dbReference>
<dbReference type="InterPro" id="IPR035919">
    <property type="entry name" value="EAL_sf"/>
</dbReference>
<dbReference type="PANTHER" id="PTHR44757:SF2">
    <property type="entry name" value="BIOFILM ARCHITECTURE MAINTENANCE PROTEIN MBAA"/>
    <property type="match status" value="1"/>
</dbReference>
<dbReference type="Pfam" id="PF00563">
    <property type="entry name" value="EAL"/>
    <property type="match status" value="1"/>
</dbReference>
<dbReference type="InterPro" id="IPR000160">
    <property type="entry name" value="GGDEF_dom"/>
</dbReference>
<evidence type="ECO:0000259" key="4">
    <source>
        <dbReference type="PROSITE" id="PS50887"/>
    </source>
</evidence>
<name>A0ABY1PDW4_9HYPH</name>
<evidence type="ECO:0000313" key="5">
    <source>
        <dbReference type="EMBL" id="SMP32076.1"/>
    </source>
</evidence>
<proteinExistence type="predicted"/>
<dbReference type="SMART" id="SM00091">
    <property type="entry name" value="PAS"/>
    <property type="match status" value="3"/>
</dbReference>
<dbReference type="Pfam" id="PF00990">
    <property type="entry name" value="GGDEF"/>
    <property type="match status" value="1"/>
</dbReference>
<dbReference type="Proteomes" id="UP001157914">
    <property type="component" value="Unassembled WGS sequence"/>
</dbReference>
<dbReference type="SUPFAM" id="SSF141868">
    <property type="entry name" value="EAL domain-like"/>
    <property type="match status" value="1"/>
</dbReference>
<evidence type="ECO:0000313" key="6">
    <source>
        <dbReference type="Proteomes" id="UP001157914"/>
    </source>
</evidence>
<dbReference type="PROSITE" id="PS50887">
    <property type="entry name" value="GGDEF"/>
    <property type="match status" value="1"/>
</dbReference>
<feature type="domain" description="PAS" evidence="1">
    <location>
        <begin position="1"/>
        <end position="48"/>
    </location>
</feature>
<feature type="domain" description="EAL" evidence="3">
    <location>
        <begin position="557"/>
        <end position="807"/>
    </location>
</feature>
<evidence type="ECO:0000259" key="3">
    <source>
        <dbReference type="PROSITE" id="PS50883"/>
    </source>
</evidence>
<dbReference type="InterPro" id="IPR001610">
    <property type="entry name" value="PAC"/>
</dbReference>
<dbReference type="InterPro" id="IPR043128">
    <property type="entry name" value="Rev_trsase/Diguanyl_cyclase"/>
</dbReference>
<dbReference type="Pfam" id="PF00989">
    <property type="entry name" value="PAS"/>
    <property type="match status" value="1"/>
</dbReference>
<dbReference type="InterPro" id="IPR000700">
    <property type="entry name" value="PAS-assoc_C"/>
</dbReference>
<dbReference type="PROSITE" id="PS50112">
    <property type="entry name" value="PAS"/>
    <property type="match status" value="2"/>
</dbReference>
<dbReference type="RefSeq" id="WP_155194197.1">
    <property type="nucleotide sequence ID" value="NZ_BAAAEA010000001.1"/>
</dbReference>
<dbReference type="InterPro" id="IPR035965">
    <property type="entry name" value="PAS-like_dom_sf"/>
</dbReference>
<dbReference type="CDD" id="cd01948">
    <property type="entry name" value="EAL"/>
    <property type="match status" value="1"/>
</dbReference>
<keyword evidence="6" id="KW-1185">Reference proteome</keyword>
<dbReference type="SUPFAM" id="SSF55785">
    <property type="entry name" value="PYP-like sensor domain (PAS domain)"/>
    <property type="match status" value="3"/>
</dbReference>
<protein>
    <submittedName>
        <fullName evidence="5">PAS domain S-box-containing protein/diguanylate cyclase (GGDEF) domain-containing protein</fullName>
    </submittedName>
</protein>
<evidence type="ECO:0000259" key="1">
    <source>
        <dbReference type="PROSITE" id="PS50112"/>
    </source>
</evidence>
<dbReference type="CDD" id="cd01949">
    <property type="entry name" value="GGDEF"/>
    <property type="match status" value="1"/>
</dbReference>
<comment type="caution">
    <text evidence="5">The sequence shown here is derived from an EMBL/GenBank/DDBJ whole genome shotgun (WGS) entry which is preliminary data.</text>
</comment>
<organism evidence="5 6">
    <name type="scientific">Roseibium denhamense</name>
    <dbReference type="NCBI Taxonomy" id="76305"/>
    <lineage>
        <taxon>Bacteria</taxon>
        <taxon>Pseudomonadati</taxon>
        <taxon>Pseudomonadota</taxon>
        <taxon>Alphaproteobacteria</taxon>
        <taxon>Hyphomicrobiales</taxon>
        <taxon>Stappiaceae</taxon>
        <taxon>Roseibium</taxon>
    </lineage>
</organism>
<sequence length="807" mass="88618">METRRIKGLELAVNKPIIVTDRSGSIEWVSPAFTTLTGYALEEVVGKTPGSFLQCAETDPETVLEIGTAVRAGQPIRRQILNQRKTGEQYWFDVSIQPIAGADGACEGFVAVQPDVTDLVRAREQFRDLLVNLPAGVIHTDETGLVVDCNLEACRILNKTREALLSRSLTDAIVRLFNRDGSALHSRQNPALRILKNGDRIENEVFGIGFADGQQKFIRVSSAPTWNVLEQRQEHVFSFIDVTQDEEGRQRLEQTTDLLHEVVETIPDALAAFDADDRLILFNENYLKTYQASAPAIKLGARFEDILRYGLEHGQYGEVGDHPEDKTAWLSRRLAAHTAKTPPKALQKLGNDRWLQIRERRSASGTVVGARTDITSLKRAEENARIAARTDSLTGLSNRRVLLDVLKARARQKDRCCALFLIDLDHFKFVNDTYGHEAGDTLLCATAERLRQLAGPEDLCVRLGGDEFAMFVASSEPAQDLPDVAGRIMSSLNRPVELCGRTYRPVQSIGGTLIETEQMDADAIVRHADAALYAAKQAGGGVFRLFDADIGRRQDRFNTLAQALKSAVVSDEIDVVFQPQVDVVTGRISGFEALARWTLNNTAIPPFEFVQVAEDTALGEALGTAIMTKVLHLARCFLLPPGSGVTIALNLATSQLRSARFFERLTLSLEANGVSPCSLELEIPETVLLDRHQGEILSNLRKARRLGIGVALDDFGTGFASLSHVTELPLTGLKLDKSFVRRMKRDRGSAVIAGSIIAMAKGLDLSCVAEGVETEDELHFLRDLGCTLVQGYYTGRPVPAAVAADLL</sequence>
<dbReference type="SMART" id="SM00267">
    <property type="entry name" value="GGDEF"/>
    <property type="match status" value="1"/>
</dbReference>